<feature type="transmembrane region" description="Helical" evidence="5">
    <location>
        <begin position="254"/>
        <end position="273"/>
    </location>
</feature>
<evidence type="ECO:0000256" key="2">
    <source>
        <dbReference type="ARBA" id="ARBA00022692"/>
    </source>
</evidence>
<dbReference type="GO" id="GO:0016655">
    <property type="term" value="F:oxidoreductase activity, acting on NAD(P)H, quinone or similar compound as acceptor"/>
    <property type="evidence" value="ECO:0007669"/>
    <property type="project" value="UniProtKB-UniRule"/>
</dbReference>
<dbReference type="RefSeq" id="WP_093939922.1">
    <property type="nucleotide sequence ID" value="NZ_CP022521.1"/>
</dbReference>
<sequence>MNPAAELLVDDPIWLILIKVVVIFAIPIVITILMIWAERRIIGRMQQRPGPNRAGPFGILQSLADALKLAFKEDIRPSMADKWVYFLAPILAAIPALLAMAVIPLGGEVTIFGERTVLQVAEVPAGVLVVLACASIGVYGILLAGWSSGSPYPLLGALRSAAQVISYEIAMGLAIVSVVFYAGSLSTSQIVEAQMQQGWFALLLAPAFLIYLVSMIGETNRAPFDLPEAESELVGGFHTEYSSLKFAMFFLAEYVNMVTVSALATTMFLGGWAAPWPLSQIGDGVLNTGWWPLLWFALKLGACLFLFIWVRAALPRFRYDQFMHLGWKVLVPAALGFFVVVAVIRVLRESEGVSPTHIMIVLAVLLVIVVAISFLFPDRAAPQDEGPPVSGSGYPLPPLDLKVPDVPVRRSVSATSEQKPAGIAGGTRRGATRSVGKADDSASSAPASSPKEGGDGTV</sequence>
<feature type="compositionally biased region" description="Low complexity" evidence="7">
    <location>
        <begin position="441"/>
        <end position="450"/>
    </location>
</feature>
<proteinExistence type="inferred from homology"/>
<protein>
    <recommendedName>
        <fullName evidence="5">NADH-quinone oxidoreductase subunit H</fullName>
        <ecNumber evidence="5">7.1.1.-</ecNumber>
    </recommendedName>
    <alternativeName>
        <fullName evidence="5">NADH dehydrogenase I subunit H</fullName>
    </alternativeName>
    <alternativeName>
        <fullName evidence="5">NDH-1 subunit H</fullName>
    </alternativeName>
</protein>
<dbReference type="NCBIfam" id="NF004743">
    <property type="entry name" value="PRK06076.1-4"/>
    <property type="match status" value="1"/>
</dbReference>
<keyword evidence="5" id="KW-1003">Cell membrane</keyword>
<dbReference type="PROSITE" id="PS00668">
    <property type="entry name" value="COMPLEX1_ND1_2"/>
    <property type="match status" value="1"/>
</dbReference>
<dbReference type="PROSITE" id="PS00667">
    <property type="entry name" value="COMPLEX1_ND1_1"/>
    <property type="match status" value="1"/>
</dbReference>
<comment type="catalytic activity">
    <reaction evidence="5">
        <text>a quinone + NADH + 5 H(+)(in) = a quinol + NAD(+) + 4 H(+)(out)</text>
        <dbReference type="Rhea" id="RHEA:57888"/>
        <dbReference type="ChEBI" id="CHEBI:15378"/>
        <dbReference type="ChEBI" id="CHEBI:24646"/>
        <dbReference type="ChEBI" id="CHEBI:57540"/>
        <dbReference type="ChEBI" id="CHEBI:57945"/>
        <dbReference type="ChEBI" id="CHEBI:132124"/>
    </reaction>
</comment>
<feature type="transmembrane region" description="Helical" evidence="5">
    <location>
        <begin position="12"/>
        <end position="37"/>
    </location>
</feature>
<evidence type="ECO:0000256" key="3">
    <source>
        <dbReference type="ARBA" id="ARBA00022989"/>
    </source>
</evidence>
<evidence type="ECO:0000256" key="5">
    <source>
        <dbReference type="HAMAP-Rule" id="MF_01350"/>
    </source>
</evidence>
<evidence type="ECO:0000313" key="9">
    <source>
        <dbReference type="Proteomes" id="UP000204221"/>
    </source>
</evidence>
<keyword evidence="2 5" id="KW-0812">Transmembrane</keyword>
<keyword evidence="5" id="KW-0874">Quinone</keyword>
<feature type="transmembrane region" description="Helical" evidence="5">
    <location>
        <begin position="293"/>
        <end position="313"/>
    </location>
</feature>
<dbReference type="NCBIfam" id="NF004741">
    <property type="entry name" value="PRK06076.1-2"/>
    <property type="match status" value="1"/>
</dbReference>
<gene>
    <name evidence="8" type="primary">nqo5</name>
    <name evidence="5" type="synonym">nuoH</name>
    <name evidence="8" type="ORF">AHOG_02540</name>
</gene>
<evidence type="ECO:0000256" key="4">
    <source>
        <dbReference type="ARBA" id="ARBA00023136"/>
    </source>
</evidence>
<keyword evidence="5" id="KW-1278">Translocase</keyword>
<dbReference type="Pfam" id="PF00146">
    <property type="entry name" value="NADHdh"/>
    <property type="match status" value="1"/>
</dbReference>
<dbReference type="EMBL" id="CP022521">
    <property type="protein sequence ID" value="ASO18172.1"/>
    <property type="molecule type" value="Genomic_DNA"/>
</dbReference>
<comment type="function">
    <text evidence="5">NDH-1 shuttles electrons from NADH, via FMN and iron-sulfur (Fe-S) centers, to quinones in the respiratory chain. The immediate electron acceptor for the enzyme in this species is believed to be ubiquinone. Couples the redox reaction to proton translocation (for every two electrons transferred, four hydrogen ions are translocated across the cytoplasmic membrane), and thus conserves the redox energy in a proton gradient. This subunit may bind ubiquinone.</text>
</comment>
<dbReference type="InterPro" id="IPR018086">
    <property type="entry name" value="NADH_UbQ_OxRdtase_su1_CS"/>
</dbReference>
<feature type="region of interest" description="Disordered" evidence="7">
    <location>
        <begin position="384"/>
        <end position="403"/>
    </location>
</feature>
<dbReference type="PANTHER" id="PTHR11432:SF3">
    <property type="entry name" value="NADH-UBIQUINONE OXIDOREDUCTASE CHAIN 1"/>
    <property type="match status" value="1"/>
</dbReference>
<feature type="transmembrane region" description="Helical" evidence="5">
    <location>
        <begin position="83"/>
        <end position="103"/>
    </location>
</feature>
<dbReference type="AlphaFoldDB" id="A0A221VXA9"/>
<name>A0A221VXA9_9PSEU</name>
<keyword evidence="4 5" id="KW-0472">Membrane</keyword>
<comment type="similarity">
    <text evidence="5 6">Belongs to the complex I subunit 1 family.</text>
</comment>
<feature type="region of interest" description="Disordered" evidence="7">
    <location>
        <begin position="410"/>
        <end position="458"/>
    </location>
</feature>
<evidence type="ECO:0000256" key="7">
    <source>
        <dbReference type="SAM" id="MobiDB-lite"/>
    </source>
</evidence>
<dbReference type="GO" id="GO:0009060">
    <property type="term" value="P:aerobic respiration"/>
    <property type="evidence" value="ECO:0007669"/>
    <property type="project" value="TreeGrafter"/>
</dbReference>
<feature type="transmembrane region" description="Helical" evidence="5">
    <location>
        <begin position="123"/>
        <end position="144"/>
    </location>
</feature>
<feature type="transmembrane region" description="Helical" evidence="5">
    <location>
        <begin position="198"/>
        <end position="217"/>
    </location>
</feature>
<dbReference type="InterPro" id="IPR001694">
    <property type="entry name" value="NADH_UbQ_OxRdtase_su1/FPO"/>
</dbReference>
<dbReference type="PANTHER" id="PTHR11432">
    <property type="entry name" value="NADH DEHYDROGENASE SUBUNIT 1"/>
    <property type="match status" value="1"/>
</dbReference>
<dbReference type="GO" id="GO:0003954">
    <property type="term" value="F:NADH dehydrogenase activity"/>
    <property type="evidence" value="ECO:0007669"/>
    <property type="project" value="TreeGrafter"/>
</dbReference>
<dbReference type="OrthoDB" id="9803734at2"/>
<keyword evidence="3 5" id="KW-1133">Transmembrane helix</keyword>
<keyword evidence="5" id="KW-0830">Ubiquinone</keyword>
<reference evidence="8 9" key="1">
    <citation type="submission" date="2017-07" db="EMBL/GenBank/DDBJ databases">
        <title>Complete genome sequence of Actinoalloteichus hoggarensis DSM 45943, type strain of Actinoalloteichus hoggarensis.</title>
        <authorList>
            <person name="Ruckert C."/>
            <person name="Nouioui I."/>
            <person name="Willmese J."/>
            <person name="van Wezel G."/>
            <person name="Klenk H.-P."/>
            <person name="Kalinowski J."/>
            <person name="Zotchev S.B."/>
        </authorList>
    </citation>
    <scope>NUCLEOTIDE SEQUENCE [LARGE SCALE GENOMIC DNA]</scope>
    <source>
        <strain evidence="8 9">DSM 45943</strain>
    </source>
</reference>
<dbReference type="EC" id="7.1.1.-" evidence="5"/>
<feature type="transmembrane region" description="Helical" evidence="5">
    <location>
        <begin position="325"/>
        <end position="344"/>
    </location>
</feature>
<keyword evidence="5 6" id="KW-0520">NAD</keyword>
<evidence type="ECO:0000256" key="1">
    <source>
        <dbReference type="ARBA" id="ARBA00004141"/>
    </source>
</evidence>
<dbReference type="GO" id="GO:0005886">
    <property type="term" value="C:plasma membrane"/>
    <property type="evidence" value="ECO:0007669"/>
    <property type="project" value="UniProtKB-SubCell"/>
</dbReference>
<organism evidence="8 9">
    <name type="scientific">Actinoalloteichus hoggarensis</name>
    <dbReference type="NCBI Taxonomy" id="1470176"/>
    <lineage>
        <taxon>Bacteria</taxon>
        <taxon>Bacillati</taxon>
        <taxon>Actinomycetota</taxon>
        <taxon>Actinomycetes</taxon>
        <taxon>Pseudonocardiales</taxon>
        <taxon>Pseudonocardiaceae</taxon>
        <taxon>Actinoalloteichus</taxon>
    </lineage>
</organism>
<feature type="transmembrane region" description="Helical" evidence="5">
    <location>
        <begin position="165"/>
        <end position="186"/>
    </location>
</feature>
<dbReference type="GO" id="GO:0048038">
    <property type="term" value="F:quinone binding"/>
    <property type="evidence" value="ECO:0007669"/>
    <property type="project" value="UniProtKB-KW"/>
</dbReference>
<evidence type="ECO:0000313" key="8">
    <source>
        <dbReference type="EMBL" id="ASO18172.1"/>
    </source>
</evidence>
<evidence type="ECO:0000256" key="6">
    <source>
        <dbReference type="RuleBase" id="RU000471"/>
    </source>
</evidence>
<keyword evidence="9" id="KW-1185">Reference proteome</keyword>
<dbReference type="HAMAP" id="MF_01350">
    <property type="entry name" value="NDH1_NuoH"/>
    <property type="match status" value="1"/>
</dbReference>
<dbReference type="Proteomes" id="UP000204221">
    <property type="component" value="Chromosome"/>
</dbReference>
<comment type="subcellular location">
    <subcellularLocation>
        <location evidence="5 6">Cell membrane</location>
        <topology evidence="5 6">Multi-pass membrane protein</topology>
    </subcellularLocation>
    <subcellularLocation>
        <location evidence="1">Membrane</location>
        <topology evidence="1">Multi-pass membrane protein</topology>
    </subcellularLocation>
</comment>
<dbReference type="KEGG" id="ahg:AHOG_02540"/>
<keyword evidence="8" id="KW-0560">Oxidoreductase</keyword>
<comment type="subunit">
    <text evidence="5">NDH-1 is composed of 14 different subunits. Subunits NuoA, H, J, K, L, M, N constitute the membrane sector of the complex.</text>
</comment>
<accession>A0A221VXA9</accession>
<feature type="transmembrane region" description="Helical" evidence="5">
    <location>
        <begin position="356"/>
        <end position="376"/>
    </location>
</feature>